<dbReference type="Proteomes" id="UP000054270">
    <property type="component" value="Unassembled WGS sequence"/>
</dbReference>
<reference evidence="3" key="1">
    <citation type="submission" date="2014-04" db="EMBL/GenBank/DDBJ databases">
        <title>Evolutionary Origins and Diversification of the Mycorrhizal Mutualists.</title>
        <authorList>
            <consortium name="DOE Joint Genome Institute"/>
            <consortium name="Mycorrhizal Genomics Consortium"/>
            <person name="Kohler A."/>
            <person name="Kuo A."/>
            <person name="Nagy L.G."/>
            <person name="Floudas D."/>
            <person name="Copeland A."/>
            <person name="Barry K.W."/>
            <person name="Cichocki N."/>
            <person name="Veneault-Fourrey C."/>
            <person name="LaButti K."/>
            <person name="Lindquist E.A."/>
            <person name="Lipzen A."/>
            <person name="Lundell T."/>
            <person name="Morin E."/>
            <person name="Murat C."/>
            <person name="Riley R."/>
            <person name="Ohm R."/>
            <person name="Sun H."/>
            <person name="Tunlid A."/>
            <person name="Henrissat B."/>
            <person name="Grigoriev I.V."/>
            <person name="Hibbett D.S."/>
            <person name="Martin F."/>
        </authorList>
    </citation>
    <scope>NUCLEOTIDE SEQUENCE [LARGE SCALE GENOMIC DNA]</scope>
    <source>
        <strain evidence="3">FD-334 SS-4</strain>
    </source>
</reference>
<feature type="compositionally biased region" description="Polar residues" evidence="1">
    <location>
        <begin position="81"/>
        <end position="90"/>
    </location>
</feature>
<name>A0A0D2KFW1_HYPSF</name>
<evidence type="ECO:0000256" key="1">
    <source>
        <dbReference type="SAM" id="MobiDB-lite"/>
    </source>
</evidence>
<keyword evidence="3" id="KW-1185">Reference proteome</keyword>
<proteinExistence type="predicted"/>
<evidence type="ECO:0000313" key="2">
    <source>
        <dbReference type="EMBL" id="KJA13337.1"/>
    </source>
</evidence>
<dbReference type="EMBL" id="KN817752">
    <property type="protein sequence ID" value="KJA13337.1"/>
    <property type="molecule type" value="Genomic_DNA"/>
</dbReference>
<feature type="region of interest" description="Disordered" evidence="1">
    <location>
        <begin position="56"/>
        <end position="90"/>
    </location>
</feature>
<sequence>MVHGSGGSLEHPIAVRLHRTRSSAEYSLFAITPVASGREFNLGELVKLAILRTHTPGLSPKQNSSESPLALLDGRFKPSDSDSQGTGSAILSPLQSSSALQTAAIMSPLQVQPKSSPSIKWDGSPTLSALSPINHLLFFTPTGIGSSAPSPSTNSSPVFSTTTSIDSVIPRSPPSPFIFPGSLIGFPESHKSPPALTESGTLSHVPVDPVYTGAGSGLPSLQQSSDPPLLFQPHSQNSEPAVQNRWSITGLFLGALKGPVLPSDSASHSLPDGFTNLDATPADIVEQVQALGDRAIEGLNALQSSLVFENLRSNQPQPELEMLYNNLIDSKNAIEMRQGATLADIGFCLGQLSSLLTTYDNDVAATASIDDAISIIEQEDLKRGLGINFVGLDRHRSTASSYGASLSQKYRLLFIKFDMVMEAAGSMFQAAASIFIRDPSSLRDSRLAQFFT</sequence>
<organism evidence="2 3">
    <name type="scientific">Hypholoma sublateritium (strain FD-334 SS-4)</name>
    <dbReference type="NCBI Taxonomy" id="945553"/>
    <lineage>
        <taxon>Eukaryota</taxon>
        <taxon>Fungi</taxon>
        <taxon>Dikarya</taxon>
        <taxon>Basidiomycota</taxon>
        <taxon>Agaricomycotina</taxon>
        <taxon>Agaricomycetes</taxon>
        <taxon>Agaricomycetidae</taxon>
        <taxon>Agaricales</taxon>
        <taxon>Agaricineae</taxon>
        <taxon>Strophariaceae</taxon>
        <taxon>Hypholoma</taxon>
    </lineage>
</organism>
<accession>A0A0D2KFW1</accession>
<gene>
    <name evidence="2" type="ORF">HYPSUDRAFT_209624</name>
</gene>
<evidence type="ECO:0000313" key="3">
    <source>
        <dbReference type="Proteomes" id="UP000054270"/>
    </source>
</evidence>
<protein>
    <submittedName>
        <fullName evidence="2">Uncharacterized protein</fullName>
    </submittedName>
</protein>
<dbReference type="AlphaFoldDB" id="A0A0D2KFW1"/>